<gene>
    <name evidence="2" type="ORF">H9895_04725</name>
</gene>
<reference evidence="2" key="1">
    <citation type="journal article" date="2021" name="PeerJ">
        <title>Extensive microbial diversity within the chicken gut microbiome revealed by metagenomics and culture.</title>
        <authorList>
            <person name="Gilroy R."/>
            <person name="Ravi A."/>
            <person name="Getino M."/>
            <person name="Pursley I."/>
            <person name="Horton D.L."/>
            <person name="Alikhan N.F."/>
            <person name="Baker D."/>
            <person name="Gharbi K."/>
            <person name="Hall N."/>
            <person name="Watson M."/>
            <person name="Adriaenssens E.M."/>
            <person name="Foster-Nyarko E."/>
            <person name="Jarju S."/>
            <person name="Secka A."/>
            <person name="Antonio M."/>
            <person name="Oren A."/>
            <person name="Chaudhuri R.R."/>
            <person name="La Ragione R."/>
            <person name="Hildebrand F."/>
            <person name="Pallen M.J."/>
        </authorList>
    </citation>
    <scope>NUCLEOTIDE SEQUENCE</scope>
    <source>
        <strain evidence="2">CHK169-2315</strain>
    </source>
</reference>
<organism evidence="2 3">
    <name type="scientific">Candidatus Pseudogracilibacillus intestinigallinarum</name>
    <dbReference type="NCBI Taxonomy" id="2838742"/>
    <lineage>
        <taxon>Bacteria</taxon>
        <taxon>Bacillati</taxon>
        <taxon>Bacillota</taxon>
        <taxon>Bacilli</taxon>
        <taxon>Bacillales</taxon>
        <taxon>Bacillaceae</taxon>
        <taxon>Pseudogracilibacillus</taxon>
    </lineage>
</organism>
<reference evidence="2" key="2">
    <citation type="submission" date="2021-04" db="EMBL/GenBank/DDBJ databases">
        <authorList>
            <person name="Gilroy R."/>
        </authorList>
    </citation>
    <scope>NUCLEOTIDE SEQUENCE</scope>
    <source>
        <strain evidence="2">CHK169-2315</strain>
    </source>
</reference>
<name>A0A9D1PL20_9BACI</name>
<protein>
    <submittedName>
        <fullName evidence="2">Uncharacterized protein</fullName>
    </submittedName>
</protein>
<dbReference type="AlphaFoldDB" id="A0A9D1PL20"/>
<evidence type="ECO:0000313" key="2">
    <source>
        <dbReference type="EMBL" id="HIV74370.1"/>
    </source>
</evidence>
<proteinExistence type="predicted"/>
<keyword evidence="1" id="KW-0812">Transmembrane</keyword>
<accession>A0A9D1PL20</accession>
<dbReference type="EMBL" id="DXHX01000068">
    <property type="protein sequence ID" value="HIV74370.1"/>
    <property type="molecule type" value="Genomic_DNA"/>
</dbReference>
<dbReference type="Proteomes" id="UP000823937">
    <property type="component" value="Unassembled WGS sequence"/>
</dbReference>
<feature type="transmembrane region" description="Helical" evidence="1">
    <location>
        <begin position="34"/>
        <end position="51"/>
    </location>
</feature>
<evidence type="ECO:0000256" key="1">
    <source>
        <dbReference type="SAM" id="Phobius"/>
    </source>
</evidence>
<feature type="transmembrane region" description="Helical" evidence="1">
    <location>
        <begin position="9"/>
        <end position="28"/>
    </location>
</feature>
<evidence type="ECO:0000313" key="3">
    <source>
        <dbReference type="Proteomes" id="UP000823937"/>
    </source>
</evidence>
<comment type="caution">
    <text evidence="2">The sequence shown here is derived from an EMBL/GenBank/DDBJ whole genome shotgun (WGS) entry which is preliminary data.</text>
</comment>
<keyword evidence="1" id="KW-1133">Transmembrane helix</keyword>
<keyword evidence="1" id="KW-0472">Membrane</keyword>
<sequence length="66" mass="8030">MQKIVKQSILFAVFFIIILAGMKLFLGKPLKMDIIWQGILTAFFYWLFLTLDRRHDERKKNRNEKR</sequence>